<reference evidence="1" key="1">
    <citation type="submission" date="2022-10" db="EMBL/GenBank/DDBJ databases">
        <title>Luteolibacter sp. GHJ8, whole genome shotgun sequencing project.</title>
        <authorList>
            <person name="Zhao G."/>
            <person name="Shen L."/>
        </authorList>
    </citation>
    <scope>NUCLEOTIDE SEQUENCE</scope>
    <source>
        <strain evidence="1">GHJ8</strain>
    </source>
</reference>
<evidence type="ECO:0000313" key="2">
    <source>
        <dbReference type="Proteomes" id="UP001165653"/>
    </source>
</evidence>
<name>A0ABT3FZJ8_9BACT</name>
<gene>
    <name evidence="1" type="ORF">OJ996_05430</name>
</gene>
<keyword evidence="2" id="KW-1185">Reference proteome</keyword>
<proteinExistence type="predicted"/>
<comment type="caution">
    <text evidence="1">The sequence shown here is derived from an EMBL/GenBank/DDBJ whole genome shotgun (WGS) entry which is preliminary data.</text>
</comment>
<sequence>MKAADLKRIIDQFNRETLAKPLGAEGSLGPEILPPGTASVTRPLEAADTNRCDCFCGKTPKGYKSARNFVDTCLTLTDPNAAASQVAVGSVAVGAVMDDTTGSSDDDLPVVLAVGINYGQGKGYLNSPVPTVDRTGMRSKLQKPAQLLASQNCEARGLDEPFHLVAANFFPWITSEPWSSYNFNSIEEAALVSCCGYSDPHQYILDLIALIKPAAVVFHGANNAVPYMGAEVVRRSLAANHSSGFEVVFSDNLAGSYQPGVWNAIWLCYLDANRAAMAVRDFDE</sequence>
<dbReference type="Proteomes" id="UP001165653">
    <property type="component" value="Unassembled WGS sequence"/>
</dbReference>
<protein>
    <submittedName>
        <fullName evidence="1">Uncharacterized protein</fullName>
    </submittedName>
</protein>
<evidence type="ECO:0000313" key="1">
    <source>
        <dbReference type="EMBL" id="MCW1913001.1"/>
    </source>
</evidence>
<organism evidence="1 2">
    <name type="scientific">Luteolibacter rhizosphaerae</name>
    <dbReference type="NCBI Taxonomy" id="2989719"/>
    <lineage>
        <taxon>Bacteria</taxon>
        <taxon>Pseudomonadati</taxon>
        <taxon>Verrucomicrobiota</taxon>
        <taxon>Verrucomicrobiia</taxon>
        <taxon>Verrucomicrobiales</taxon>
        <taxon>Verrucomicrobiaceae</taxon>
        <taxon>Luteolibacter</taxon>
    </lineage>
</organism>
<accession>A0ABT3FZJ8</accession>
<dbReference type="EMBL" id="JAPDDR010000002">
    <property type="protein sequence ID" value="MCW1913001.1"/>
    <property type="molecule type" value="Genomic_DNA"/>
</dbReference>
<dbReference type="RefSeq" id="WP_264511992.1">
    <property type="nucleotide sequence ID" value="NZ_JAPDDR010000002.1"/>
</dbReference>